<organism evidence="2 3">
    <name type="scientific">Priapulus caudatus</name>
    <name type="common">Priapulid worm</name>
    <dbReference type="NCBI Taxonomy" id="37621"/>
    <lineage>
        <taxon>Eukaryota</taxon>
        <taxon>Metazoa</taxon>
        <taxon>Ecdysozoa</taxon>
        <taxon>Scalidophora</taxon>
        <taxon>Priapulida</taxon>
        <taxon>Priapulimorpha</taxon>
        <taxon>Priapulimorphida</taxon>
        <taxon>Priapulidae</taxon>
        <taxon>Priapulus</taxon>
    </lineage>
</organism>
<dbReference type="Proteomes" id="UP000695022">
    <property type="component" value="Unplaced"/>
</dbReference>
<protein>
    <submittedName>
        <fullName evidence="3">Uncharacterized protein LOC106815661</fullName>
    </submittedName>
</protein>
<evidence type="ECO:0000256" key="1">
    <source>
        <dbReference type="SAM" id="Phobius"/>
    </source>
</evidence>
<sequence>MLFSTGGTFGVFALYGTLFGFFFGMQLGALANVVIDLFGIKKFNNSFGHFLFAEGIGYLIGGPIAGAIRDYTRSYVISFLCAGSFSLLSSALLVLLYILDKRKKPAPTDVDGKQRHSLVDHQRAEEQYHPRTMSTLTAEIEVGSLANVVIDLFGIKKFNNIFGYFMFAEGIGSLIGAPIAGAIRDYTRSYVISFLCAGSASLLCSALLVLLYILDKRKNPHRPTLTESNATL</sequence>
<reference evidence="3" key="1">
    <citation type="submission" date="2025-08" db="UniProtKB">
        <authorList>
            <consortium name="RefSeq"/>
        </authorList>
    </citation>
    <scope>IDENTIFICATION</scope>
</reference>
<dbReference type="Pfam" id="PF07690">
    <property type="entry name" value="MFS_1"/>
    <property type="match status" value="1"/>
</dbReference>
<keyword evidence="1" id="KW-0472">Membrane</keyword>
<keyword evidence="1" id="KW-1133">Transmembrane helix</keyword>
<feature type="transmembrane region" description="Helical" evidence="1">
    <location>
        <begin position="12"/>
        <end position="35"/>
    </location>
</feature>
<evidence type="ECO:0000313" key="2">
    <source>
        <dbReference type="Proteomes" id="UP000695022"/>
    </source>
</evidence>
<dbReference type="SUPFAM" id="SSF103473">
    <property type="entry name" value="MFS general substrate transporter"/>
    <property type="match status" value="2"/>
</dbReference>
<keyword evidence="1" id="KW-0812">Transmembrane</keyword>
<evidence type="ECO:0000313" key="3">
    <source>
        <dbReference type="RefSeq" id="XP_014675644.1"/>
    </source>
</evidence>
<dbReference type="RefSeq" id="XP_014675644.1">
    <property type="nucleotide sequence ID" value="XM_014820158.1"/>
</dbReference>
<accession>A0ABM1ETX3</accession>
<feature type="transmembrane region" description="Helical" evidence="1">
    <location>
        <begin position="161"/>
        <end position="183"/>
    </location>
</feature>
<dbReference type="GeneID" id="106815661"/>
<feature type="transmembrane region" description="Helical" evidence="1">
    <location>
        <begin position="74"/>
        <end position="99"/>
    </location>
</feature>
<feature type="transmembrane region" description="Helical" evidence="1">
    <location>
        <begin position="47"/>
        <end position="68"/>
    </location>
</feature>
<dbReference type="InterPro" id="IPR050327">
    <property type="entry name" value="Proton-linked_MCT"/>
</dbReference>
<dbReference type="Gene3D" id="1.20.1250.20">
    <property type="entry name" value="MFS general substrate transporter like domains"/>
    <property type="match status" value="2"/>
</dbReference>
<dbReference type="InterPro" id="IPR011701">
    <property type="entry name" value="MFS"/>
</dbReference>
<dbReference type="PANTHER" id="PTHR11360:SF284">
    <property type="entry name" value="EG:103B4.3 PROTEIN-RELATED"/>
    <property type="match status" value="1"/>
</dbReference>
<dbReference type="InterPro" id="IPR036259">
    <property type="entry name" value="MFS_trans_sf"/>
</dbReference>
<dbReference type="PANTHER" id="PTHR11360">
    <property type="entry name" value="MONOCARBOXYLATE TRANSPORTER"/>
    <property type="match status" value="1"/>
</dbReference>
<feature type="transmembrane region" description="Helical" evidence="1">
    <location>
        <begin position="189"/>
        <end position="214"/>
    </location>
</feature>
<gene>
    <name evidence="3" type="primary">LOC106815661</name>
</gene>
<keyword evidence="2" id="KW-1185">Reference proteome</keyword>
<name>A0ABM1ETX3_PRICU</name>
<proteinExistence type="predicted"/>